<dbReference type="Gene3D" id="2.60.120.260">
    <property type="entry name" value="Galactose-binding domain-like"/>
    <property type="match status" value="3"/>
</dbReference>
<dbReference type="Gene3D" id="2.60.40.10">
    <property type="entry name" value="Immunoglobulins"/>
    <property type="match status" value="3"/>
</dbReference>
<keyword evidence="3" id="KW-1185">Reference proteome</keyword>
<dbReference type="PROSITE" id="PS50853">
    <property type="entry name" value="FN3"/>
    <property type="match status" value="1"/>
</dbReference>
<dbReference type="PANTHER" id="PTHR45713">
    <property type="entry name" value="FTP DOMAIN-CONTAINING PROTEIN"/>
    <property type="match status" value="1"/>
</dbReference>
<dbReference type="InterPro" id="IPR003961">
    <property type="entry name" value="FN3_dom"/>
</dbReference>
<dbReference type="PANTHER" id="PTHR45713:SF15">
    <property type="entry name" value="F5_8 TYPE C DOMAIN-CONTAINING PROTEIN"/>
    <property type="match status" value="1"/>
</dbReference>
<dbReference type="Proteomes" id="UP000593567">
    <property type="component" value="Unassembled WGS sequence"/>
</dbReference>
<dbReference type="Pfam" id="PF22633">
    <property type="entry name" value="F5_F8_type_C_2"/>
    <property type="match status" value="2"/>
</dbReference>
<gene>
    <name evidence="2" type="ORF">EB796_017189</name>
</gene>
<protein>
    <submittedName>
        <fullName evidence="2">DSCAM</fullName>
    </submittedName>
</protein>
<dbReference type="SMART" id="SM00060">
    <property type="entry name" value="FN3"/>
    <property type="match status" value="5"/>
</dbReference>
<comment type="caution">
    <text evidence="2">The sequence shown here is derived from an EMBL/GenBank/DDBJ whole genome shotgun (WGS) entry which is preliminary data.</text>
</comment>
<evidence type="ECO:0000259" key="1">
    <source>
        <dbReference type="PROSITE" id="PS50853"/>
    </source>
</evidence>
<accession>A0A7J7JDW9</accession>
<dbReference type="SUPFAM" id="SSF49265">
    <property type="entry name" value="Fibronectin type III"/>
    <property type="match status" value="4"/>
</dbReference>
<evidence type="ECO:0000313" key="2">
    <source>
        <dbReference type="EMBL" id="KAF6024502.1"/>
    </source>
</evidence>
<proteinExistence type="predicted"/>
<name>A0A7J7JDW9_BUGNE</name>
<organism evidence="2 3">
    <name type="scientific">Bugula neritina</name>
    <name type="common">Brown bryozoan</name>
    <name type="synonym">Sertularia neritina</name>
    <dbReference type="NCBI Taxonomy" id="10212"/>
    <lineage>
        <taxon>Eukaryota</taxon>
        <taxon>Metazoa</taxon>
        <taxon>Spiralia</taxon>
        <taxon>Lophotrochozoa</taxon>
        <taxon>Bryozoa</taxon>
        <taxon>Gymnolaemata</taxon>
        <taxon>Cheilostomatida</taxon>
        <taxon>Flustrina</taxon>
        <taxon>Buguloidea</taxon>
        <taxon>Bugulidae</taxon>
        <taxon>Bugula</taxon>
    </lineage>
</organism>
<dbReference type="InterPro" id="IPR036116">
    <property type="entry name" value="FN3_sf"/>
</dbReference>
<dbReference type="EMBL" id="VXIV02002567">
    <property type="protein sequence ID" value="KAF6024502.1"/>
    <property type="molecule type" value="Genomic_DNA"/>
</dbReference>
<feature type="domain" description="Fibronectin type-III" evidence="1">
    <location>
        <begin position="1219"/>
        <end position="1315"/>
    </location>
</feature>
<dbReference type="OrthoDB" id="547680at2759"/>
<evidence type="ECO:0000313" key="3">
    <source>
        <dbReference type="Proteomes" id="UP000593567"/>
    </source>
</evidence>
<dbReference type="InterPro" id="IPR008979">
    <property type="entry name" value="Galactose-bd-like_sf"/>
</dbReference>
<sequence length="1323" mass="145430">MFTITAPICSRLQGNADQINSNDDQHWAIKANDSNYSSFSWTRDSINAWWRIQLNGGPKSVRKIEIHNRPRKTDGTQQYNDLAKIYILTSNAALVKNNAAHRPLPTSEYWTIQSYQEEPYGPVGIIQLNPPVSATWVAVFSENNARLALAQVEVYNSSLQLPSLNLILASTDVDSVTITWALVTAQTVAHYEYKCTDKDWIVHNVDGELPVTVSGYAEETDVVCTVIAVVNSGESQQESAAITTGGGAKPVNIARQGTADQLNSLPGNKAYYAASGNNGNYDDFSHTNSNYGSWWRVDLHREFFIGRIELFNRKGGNSEGPYYDRLKEISVLTSTTNSVPPCRNCLQWTGQSNQAEPYGPVGIIQFSSQIYARYLAVYRSTPNSSLALAEVEIYVSASVDELITLTLSPCGSTCIDLEWTALQGTNGNILRYEYKCGGSNWASISSDATFARACGVTLSTQVTCTVMAVVEGDASHEVNNTTQTGSTGSCNIAYKKYTHQLDNFDDANRFPASLAVNGIIDDASDFTHTLGSNSGDKWWRLDLGISYQIGRIELYNRLGDPGEAAKYYYRLVKISVLTSDAYSPGPPSLSATTWTRRDGPNSKAYGPVRIIEFSSQISARHVAVYSESTEPLSLTEVTVYESNSLTKPLNSQLTNTSFDCMEFTWNQPHLTAAESIARYEWNCTDKEWIIVTGNNQSFTRSSCNYQPYTNVTCIVAVLISNGTSQMETRSAYTGCANPDPPVVAAISDLVKEKSEELDRETWKYTIEWDPPSRVNCDGTISYIYNNNNTETTEETDNTTYTVHLDGGQLYNFTIWSRNSHGQSTPVVKVWRADELAPQFEETDIHIATNLSQCIQLRVKGPKYPGGNITTFQSKCSDEITWTDLDLYEETTRSLCLYSPYTAVSCVVKAENGAGVTTAVRNISTLCADPELIGKIGLFQDYISESNTRTINVNMTQNITTNCEEDIITLEASINEGEFTSELTFPSLAANTDYTIKLRFTNSDNMSTEESIVERTGDLAPGTAPVLTGNATNSSCVHVTWSEPILSNGYILEYKYNCQNYTSPGNFTEGLTGWNKTDPLQKSLTECGFNFGDTVYCGITSFTSVGHGPTLILSTQVLCTNPSIPEFDVKSYLNNNQSVVIEILLQASEHHCHSLVEYRILIREVVDSKTIINNSTATHGNLTYSGFEPYTNYSVKVVAVNDDEKNSTNGTIILSAEKKPDTAPSITSLESNTSCVEIKAVKPSEPNGLIREYQFNCTSLSTENSTTADAAADESGSVEMCGFSPVTNVTCSVAALNKAGISPLVVESKYTQIKVDSTAPAQKH</sequence>
<dbReference type="SUPFAM" id="SSF49785">
    <property type="entry name" value="Galactose-binding domain-like"/>
    <property type="match status" value="3"/>
</dbReference>
<dbReference type="InterPro" id="IPR013783">
    <property type="entry name" value="Ig-like_fold"/>
</dbReference>
<reference evidence="2" key="1">
    <citation type="submission" date="2020-06" db="EMBL/GenBank/DDBJ databases">
        <title>Draft genome of Bugula neritina, a colonial animal packing powerful symbionts and potential medicines.</title>
        <authorList>
            <person name="Rayko M."/>
        </authorList>
    </citation>
    <scope>NUCLEOTIDE SEQUENCE [LARGE SCALE GENOMIC DNA]</scope>
    <source>
        <strain evidence="2">Kwan_BN1</strain>
    </source>
</reference>
<dbReference type="InterPro" id="IPR051941">
    <property type="entry name" value="BG_Antigen-Binding_Lectin"/>
</dbReference>